<keyword evidence="3" id="KW-1185">Reference proteome</keyword>
<dbReference type="STRING" id="720554.Clocl_0317"/>
<accession>G8M1X5</accession>
<dbReference type="AlphaFoldDB" id="G8M1X5"/>
<name>G8M1X5_ACECE</name>
<evidence type="ECO:0000259" key="1">
    <source>
        <dbReference type="Pfam" id="PF10135"/>
    </source>
</evidence>
<feature type="domain" description="Flagellar protein FlgJ N-terminal" evidence="1">
    <location>
        <begin position="60"/>
        <end position="108"/>
    </location>
</feature>
<reference evidence="2 3" key="2">
    <citation type="journal article" date="2012" name="Stand. Genomic Sci.">
        <title>Complete Genome Sequence of Clostridium clariflavum DSM 19732.</title>
        <authorList>
            <person name="Izquierdo J.A."/>
            <person name="Goodwin L."/>
            <person name="Davenport K.W."/>
            <person name="Teshima H."/>
            <person name="Bruce D."/>
            <person name="Detter C."/>
            <person name="Tapia R."/>
            <person name="Han S."/>
            <person name="Land M."/>
            <person name="Hauser L."/>
            <person name="Jeffries C.D."/>
            <person name="Han J."/>
            <person name="Pitluck S."/>
            <person name="Nolan M."/>
            <person name="Chen A."/>
            <person name="Huntemann M."/>
            <person name="Mavromatis K."/>
            <person name="Mikhailova N."/>
            <person name="Liolios K."/>
            <person name="Woyke T."/>
            <person name="Lynd L.R."/>
        </authorList>
    </citation>
    <scope>NUCLEOTIDE SEQUENCE [LARGE SCALE GENOMIC DNA]</scope>
    <source>
        <strain evidence="3">DSM 19732 / NBRC 101661 / EBR45</strain>
    </source>
</reference>
<organism evidence="2 3">
    <name type="scientific">Acetivibrio clariflavus (strain DSM 19732 / NBRC 101661 / EBR45)</name>
    <name type="common">Clostridium clariflavum</name>
    <dbReference type="NCBI Taxonomy" id="720554"/>
    <lineage>
        <taxon>Bacteria</taxon>
        <taxon>Bacillati</taxon>
        <taxon>Bacillota</taxon>
        <taxon>Clostridia</taxon>
        <taxon>Eubacteriales</taxon>
        <taxon>Oscillospiraceae</taxon>
        <taxon>Acetivibrio</taxon>
    </lineage>
</organism>
<dbReference type="KEGG" id="ccl:Clocl_0317"/>
<dbReference type="OrthoDB" id="9796740at2"/>
<evidence type="ECO:0000313" key="2">
    <source>
        <dbReference type="EMBL" id="AEV67058.1"/>
    </source>
</evidence>
<proteinExistence type="predicted"/>
<evidence type="ECO:0000313" key="3">
    <source>
        <dbReference type="Proteomes" id="UP000005435"/>
    </source>
</evidence>
<dbReference type="eggNOG" id="COG3951">
    <property type="taxonomic scope" value="Bacteria"/>
</dbReference>
<dbReference type="Pfam" id="PF10135">
    <property type="entry name" value="Rod-binding"/>
    <property type="match status" value="1"/>
</dbReference>
<dbReference type="Proteomes" id="UP000005435">
    <property type="component" value="Chromosome"/>
</dbReference>
<gene>
    <name evidence="2" type="ordered locus">Clocl_0317</name>
</gene>
<sequence>MDIPKINNMYVENSVNLTRNTVSDTSFEENLRSAMEKKDDKALKEACTQFEGILLQIMYKQMKATVPKSSLFPKDSGTEFFESMLDDKLVENASKTNSLGLADLLYKQLSKQMRSDNSVPKKD</sequence>
<dbReference type="RefSeq" id="WP_014253690.1">
    <property type="nucleotide sequence ID" value="NC_016627.1"/>
</dbReference>
<protein>
    <submittedName>
        <fullName evidence="2">Rod binding protein</fullName>
    </submittedName>
</protein>
<dbReference type="HOGENOM" id="CLU_155700_0_0_9"/>
<dbReference type="InterPro" id="IPR019301">
    <property type="entry name" value="Flagellar_prot_FlgJ_N"/>
</dbReference>
<dbReference type="EMBL" id="CP003065">
    <property type="protein sequence ID" value="AEV67058.1"/>
    <property type="molecule type" value="Genomic_DNA"/>
</dbReference>
<reference evidence="3" key="1">
    <citation type="submission" date="2011-12" db="EMBL/GenBank/DDBJ databases">
        <title>Complete sequence of Clostridium clariflavum DSM 19732.</title>
        <authorList>
            <consortium name="US DOE Joint Genome Institute"/>
            <person name="Lucas S."/>
            <person name="Han J."/>
            <person name="Lapidus A."/>
            <person name="Cheng J.-F."/>
            <person name="Goodwin L."/>
            <person name="Pitluck S."/>
            <person name="Peters L."/>
            <person name="Teshima H."/>
            <person name="Detter J.C."/>
            <person name="Han C."/>
            <person name="Tapia R."/>
            <person name="Land M."/>
            <person name="Hauser L."/>
            <person name="Kyrpides N."/>
            <person name="Ivanova N."/>
            <person name="Pagani I."/>
            <person name="Kitzmiller T."/>
            <person name="Lynd L."/>
            <person name="Izquierdo J."/>
            <person name="Woyke T."/>
        </authorList>
    </citation>
    <scope>NUCLEOTIDE SEQUENCE [LARGE SCALE GENOMIC DNA]</scope>
    <source>
        <strain evidence="3">DSM 19732 / NBRC 101661 / EBR45</strain>
    </source>
</reference>